<dbReference type="InterPro" id="IPR042099">
    <property type="entry name" value="ANL_N_sf"/>
</dbReference>
<reference evidence="4" key="1">
    <citation type="submission" date="2016-06" db="EMBL/GenBank/DDBJ databases">
        <authorList>
            <person name="Varghese N."/>
            <person name="Submissions Spin"/>
        </authorList>
    </citation>
    <scope>NUCLEOTIDE SEQUENCE [LARGE SCALE GENOMIC DNA]</scope>
    <source>
        <strain evidence="4">DSM 44983</strain>
    </source>
</reference>
<evidence type="ECO:0000259" key="1">
    <source>
        <dbReference type="Pfam" id="PF00501"/>
    </source>
</evidence>
<dbReference type="Pfam" id="PF13193">
    <property type="entry name" value="AMP-binding_C"/>
    <property type="match status" value="1"/>
</dbReference>
<dbReference type="GO" id="GO:0043041">
    <property type="term" value="P:amino acid activation for nonribosomal peptide biosynthetic process"/>
    <property type="evidence" value="ECO:0007669"/>
    <property type="project" value="TreeGrafter"/>
</dbReference>
<protein>
    <submittedName>
        <fullName evidence="3">Amino acid adenylation domain-containing protein</fullName>
    </submittedName>
</protein>
<name>A0A109IFT1_9ACTN</name>
<dbReference type="Gene3D" id="3.40.50.12780">
    <property type="entry name" value="N-terminal domain of ligase-like"/>
    <property type="match status" value="1"/>
</dbReference>
<accession>A0A109IFT1</accession>
<dbReference type="InterPro" id="IPR020459">
    <property type="entry name" value="AMP-binding"/>
</dbReference>
<evidence type="ECO:0000313" key="3">
    <source>
        <dbReference type="EMBL" id="SCG50913.1"/>
    </source>
</evidence>
<dbReference type="EMBL" id="LT607752">
    <property type="protein sequence ID" value="SCG50913.1"/>
    <property type="molecule type" value="Genomic_DNA"/>
</dbReference>
<dbReference type="InterPro" id="IPR020845">
    <property type="entry name" value="AMP-binding_CS"/>
</dbReference>
<gene>
    <name evidence="3" type="ORF">GA0070623_1864</name>
</gene>
<dbReference type="GO" id="GO:0031177">
    <property type="term" value="F:phosphopantetheine binding"/>
    <property type="evidence" value="ECO:0007669"/>
    <property type="project" value="TreeGrafter"/>
</dbReference>
<evidence type="ECO:0000313" key="4">
    <source>
        <dbReference type="Proteomes" id="UP000198226"/>
    </source>
</evidence>
<dbReference type="InterPro" id="IPR000873">
    <property type="entry name" value="AMP-dep_synth/lig_dom"/>
</dbReference>
<dbReference type="InterPro" id="IPR045851">
    <property type="entry name" value="AMP-bd_C_sf"/>
</dbReference>
<dbReference type="OrthoDB" id="3802848at2"/>
<dbReference type="PANTHER" id="PTHR45527:SF1">
    <property type="entry name" value="FATTY ACID SYNTHASE"/>
    <property type="match status" value="1"/>
</dbReference>
<dbReference type="InterPro" id="IPR025110">
    <property type="entry name" value="AMP-bd_C"/>
</dbReference>
<dbReference type="PRINTS" id="PR00154">
    <property type="entry name" value="AMPBINDING"/>
</dbReference>
<dbReference type="SUPFAM" id="SSF56801">
    <property type="entry name" value="Acetyl-CoA synthetase-like"/>
    <property type="match status" value="1"/>
</dbReference>
<dbReference type="Proteomes" id="UP000198226">
    <property type="component" value="Chromosome I"/>
</dbReference>
<evidence type="ECO:0000259" key="2">
    <source>
        <dbReference type="Pfam" id="PF13193"/>
    </source>
</evidence>
<feature type="domain" description="AMP-binding enzyme C-terminal" evidence="2">
    <location>
        <begin position="430"/>
        <end position="501"/>
    </location>
</feature>
<feature type="domain" description="AMP-dependent synthetase/ligase" evidence="1">
    <location>
        <begin position="18"/>
        <end position="377"/>
    </location>
</feature>
<dbReference type="PROSITE" id="PS00455">
    <property type="entry name" value="AMP_BINDING"/>
    <property type="match status" value="1"/>
</dbReference>
<proteinExistence type="predicted"/>
<sequence>MTQHTDYALHGRFLQGLATAPRATALHLPTGPVSYQELHATALHWAGALAAGPDGPPQVVGILAGKTLESYAGLLATLYVGATAVPLHPEFPAARTAGMLTACGVSTLLLDEAGLAVRAELGDAVAGVPVFAPVVDPRGSGTGPRLSVASATPLAAPRPAGPDDLAYVLFTSGSTGRPKGVPITHGNLRHYFSLLDDRYDFGPNDRFSQSFDLNFDCAMFDLFCAWGAGASVHPVPPAAYRDVPAFVAERRLTVWFSTPSAITLVRRTGRLGAAAMPSLRWSFFAGEALHAADAVDWQAAAPGSTLENIYGPTELTVTITGHRWSPQTSPALCVNGLVPIGALHDGHDGVLLDADGAASEVEGELCITGPQLTPGYLDPADDEGRFLLRDGRRWYRTGDRVRRLDNKELIYLGRLDSQVQVHGWRVELAEIEHALRGCPGIEDAVTVARAGAGGTELVVFYTGRPTAPAELSRQLRQILPKGMLPRSYRHVPEFPLNSNRKVDRSRLAREAAEG</sequence>
<dbReference type="Gene3D" id="3.30.300.30">
    <property type="match status" value="1"/>
</dbReference>
<dbReference type="GO" id="GO:0044550">
    <property type="term" value="P:secondary metabolite biosynthetic process"/>
    <property type="evidence" value="ECO:0007669"/>
    <property type="project" value="TreeGrafter"/>
</dbReference>
<dbReference type="Pfam" id="PF00501">
    <property type="entry name" value="AMP-binding"/>
    <property type="match status" value="1"/>
</dbReference>
<organism evidence="3 4">
    <name type="scientific">Micromonospora rifamycinica</name>
    <dbReference type="NCBI Taxonomy" id="291594"/>
    <lineage>
        <taxon>Bacteria</taxon>
        <taxon>Bacillati</taxon>
        <taxon>Actinomycetota</taxon>
        <taxon>Actinomycetes</taxon>
        <taxon>Micromonosporales</taxon>
        <taxon>Micromonosporaceae</taxon>
        <taxon>Micromonospora</taxon>
    </lineage>
</organism>
<keyword evidence="4" id="KW-1185">Reference proteome</keyword>
<dbReference type="AlphaFoldDB" id="A0A109IFT1"/>
<dbReference type="GO" id="GO:0005737">
    <property type="term" value="C:cytoplasm"/>
    <property type="evidence" value="ECO:0007669"/>
    <property type="project" value="TreeGrafter"/>
</dbReference>
<dbReference type="RefSeq" id="WP_067314798.1">
    <property type="nucleotide sequence ID" value="NZ_LRMV01000227.1"/>
</dbReference>
<dbReference type="PANTHER" id="PTHR45527">
    <property type="entry name" value="NONRIBOSOMAL PEPTIDE SYNTHETASE"/>
    <property type="match status" value="1"/>
</dbReference>